<gene>
    <name evidence="1" type="ORF">BKA59DRAFT_487607</name>
</gene>
<dbReference type="Proteomes" id="UP000813427">
    <property type="component" value="Unassembled WGS sequence"/>
</dbReference>
<protein>
    <submittedName>
        <fullName evidence="1">Uncharacterized protein</fullName>
    </submittedName>
</protein>
<keyword evidence="2" id="KW-1185">Reference proteome</keyword>
<dbReference type="EMBL" id="JAGPXF010000008">
    <property type="protein sequence ID" value="KAH7233044.1"/>
    <property type="molecule type" value="Genomic_DNA"/>
</dbReference>
<organism evidence="1 2">
    <name type="scientific">Fusarium tricinctum</name>
    <dbReference type="NCBI Taxonomy" id="61284"/>
    <lineage>
        <taxon>Eukaryota</taxon>
        <taxon>Fungi</taxon>
        <taxon>Dikarya</taxon>
        <taxon>Ascomycota</taxon>
        <taxon>Pezizomycotina</taxon>
        <taxon>Sordariomycetes</taxon>
        <taxon>Hypocreomycetidae</taxon>
        <taxon>Hypocreales</taxon>
        <taxon>Nectriaceae</taxon>
        <taxon>Fusarium</taxon>
        <taxon>Fusarium tricinctum species complex</taxon>
    </lineage>
</organism>
<reference evidence="1" key="1">
    <citation type="journal article" date="2021" name="Nat. Commun.">
        <title>Genetic determinants of endophytism in the Arabidopsis root mycobiome.</title>
        <authorList>
            <person name="Mesny F."/>
            <person name="Miyauchi S."/>
            <person name="Thiergart T."/>
            <person name="Pickel B."/>
            <person name="Atanasova L."/>
            <person name="Karlsson M."/>
            <person name="Huettel B."/>
            <person name="Barry K.W."/>
            <person name="Haridas S."/>
            <person name="Chen C."/>
            <person name="Bauer D."/>
            <person name="Andreopoulos W."/>
            <person name="Pangilinan J."/>
            <person name="LaButti K."/>
            <person name="Riley R."/>
            <person name="Lipzen A."/>
            <person name="Clum A."/>
            <person name="Drula E."/>
            <person name="Henrissat B."/>
            <person name="Kohler A."/>
            <person name="Grigoriev I.V."/>
            <person name="Martin F.M."/>
            <person name="Hacquard S."/>
        </authorList>
    </citation>
    <scope>NUCLEOTIDE SEQUENCE</scope>
    <source>
        <strain evidence="1">MPI-SDFR-AT-0068</strain>
    </source>
</reference>
<proteinExistence type="predicted"/>
<accession>A0A8K0RNW9</accession>
<name>A0A8K0RNW9_9HYPO</name>
<dbReference type="AlphaFoldDB" id="A0A8K0RNW9"/>
<dbReference type="OrthoDB" id="3434980at2759"/>
<evidence type="ECO:0000313" key="1">
    <source>
        <dbReference type="EMBL" id="KAH7233044.1"/>
    </source>
</evidence>
<sequence>MATKQVSISFDDPDVWENNREKVDSLLEQHTGTKDYPSTKSFPPIIFGPSLTDEAINELKQLQGVNVRSPEDD</sequence>
<comment type="caution">
    <text evidence="1">The sequence shown here is derived from an EMBL/GenBank/DDBJ whole genome shotgun (WGS) entry which is preliminary data.</text>
</comment>
<evidence type="ECO:0000313" key="2">
    <source>
        <dbReference type="Proteomes" id="UP000813427"/>
    </source>
</evidence>